<dbReference type="Proteomes" id="UP000314294">
    <property type="component" value="Unassembled WGS sequence"/>
</dbReference>
<name>A0A4Z2HCF5_9TELE</name>
<organism evidence="1 2">
    <name type="scientific">Liparis tanakae</name>
    <name type="common">Tanaka's snailfish</name>
    <dbReference type="NCBI Taxonomy" id="230148"/>
    <lineage>
        <taxon>Eukaryota</taxon>
        <taxon>Metazoa</taxon>
        <taxon>Chordata</taxon>
        <taxon>Craniata</taxon>
        <taxon>Vertebrata</taxon>
        <taxon>Euteleostomi</taxon>
        <taxon>Actinopterygii</taxon>
        <taxon>Neopterygii</taxon>
        <taxon>Teleostei</taxon>
        <taxon>Neoteleostei</taxon>
        <taxon>Acanthomorphata</taxon>
        <taxon>Eupercaria</taxon>
        <taxon>Perciformes</taxon>
        <taxon>Cottioidei</taxon>
        <taxon>Cottales</taxon>
        <taxon>Liparidae</taxon>
        <taxon>Liparis</taxon>
    </lineage>
</organism>
<evidence type="ECO:0000313" key="2">
    <source>
        <dbReference type="Proteomes" id="UP000314294"/>
    </source>
</evidence>
<proteinExistence type="predicted"/>
<comment type="caution">
    <text evidence="1">The sequence shown here is derived from an EMBL/GenBank/DDBJ whole genome shotgun (WGS) entry which is preliminary data.</text>
</comment>
<reference evidence="1 2" key="1">
    <citation type="submission" date="2019-03" db="EMBL/GenBank/DDBJ databases">
        <title>First draft genome of Liparis tanakae, snailfish: a comprehensive survey of snailfish specific genes.</title>
        <authorList>
            <person name="Kim W."/>
            <person name="Song I."/>
            <person name="Jeong J.-H."/>
            <person name="Kim D."/>
            <person name="Kim S."/>
            <person name="Ryu S."/>
            <person name="Song J.Y."/>
            <person name="Lee S.K."/>
        </authorList>
    </citation>
    <scope>NUCLEOTIDE SEQUENCE [LARGE SCALE GENOMIC DNA]</scope>
    <source>
        <tissue evidence="1">Muscle</tissue>
    </source>
</reference>
<protein>
    <submittedName>
        <fullName evidence="1">Uncharacterized protein</fullName>
    </submittedName>
</protein>
<accession>A0A4Z2HCF5</accession>
<gene>
    <name evidence="1" type="ORF">EYF80_026845</name>
</gene>
<dbReference type="AlphaFoldDB" id="A0A4Z2HCF5"/>
<keyword evidence="2" id="KW-1185">Reference proteome</keyword>
<sequence length="115" mass="12580">MAECYVLLNSTAGHTKEKALSRHPGKGDQFGYGGGHMARCLLLDSRLSISLAHGAHGRLMGHPHAGDLAGVEPRPVARMIAELSNGEGGLVIREREEHCLERLAVKHFTLKTYWK</sequence>
<evidence type="ECO:0000313" key="1">
    <source>
        <dbReference type="EMBL" id="TNN62965.1"/>
    </source>
</evidence>
<dbReference type="EMBL" id="SRLO01000283">
    <property type="protein sequence ID" value="TNN62965.1"/>
    <property type="molecule type" value="Genomic_DNA"/>
</dbReference>